<sequence length="78" mass="8721">MAQAMVLRLCLMCLKSEDCRIKCVGSGRDHPSCCVIQNVHKPPPNARGVNLMTPARPTRLPMPRRRHPAVPPPKEKID</sequence>
<protein>
    <submittedName>
        <fullName evidence="2">Uncharacterized protein</fullName>
    </submittedName>
</protein>
<evidence type="ECO:0000313" key="3">
    <source>
        <dbReference type="Proteomes" id="UP000054047"/>
    </source>
</evidence>
<feature type="region of interest" description="Disordered" evidence="1">
    <location>
        <begin position="45"/>
        <end position="78"/>
    </location>
</feature>
<name>A0A0C2CKN3_9BILA</name>
<keyword evidence="3" id="KW-1185">Reference proteome</keyword>
<dbReference type="Proteomes" id="UP000054047">
    <property type="component" value="Unassembled WGS sequence"/>
</dbReference>
<evidence type="ECO:0000256" key="1">
    <source>
        <dbReference type="SAM" id="MobiDB-lite"/>
    </source>
</evidence>
<reference evidence="2 3" key="1">
    <citation type="submission" date="2013-12" db="EMBL/GenBank/DDBJ databases">
        <title>Draft genome of the parsitic nematode Ancylostoma duodenale.</title>
        <authorList>
            <person name="Mitreva M."/>
        </authorList>
    </citation>
    <scope>NUCLEOTIDE SEQUENCE [LARGE SCALE GENOMIC DNA]</scope>
    <source>
        <strain evidence="2 3">Zhejiang</strain>
    </source>
</reference>
<organism evidence="2 3">
    <name type="scientific">Ancylostoma duodenale</name>
    <dbReference type="NCBI Taxonomy" id="51022"/>
    <lineage>
        <taxon>Eukaryota</taxon>
        <taxon>Metazoa</taxon>
        <taxon>Ecdysozoa</taxon>
        <taxon>Nematoda</taxon>
        <taxon>Chromadorea</taxon>
        <taxon>Rhabditida</taxon>
        <taxon>Rhabditina</taxon>
        <taxon>Rhabditomorpha</taxon>
        <taxon>Strongyloidea</taxon>
        <taxon>Ancylostomatidae</taxon>
        <taxon>Ancylostomatinae</taxon>
        <taxon>Ancylostoma</taxon>
    </lineage>
</organism>
<accession>A0A0C2CKN3</accession>
<gene>
    <name evidence="2" type="ORF">ANCDUO_12755</name>
</gene>
<dbReference type="EMBL" id="KN734896">
    <property type="protein sequence ID" value="KIH57058.1"/>
    <property type="molecule type" value="Genomic_DNA"/>
</dbReference>
<dbReference type="AlphaFoldDB" id="A0A0C2CKN3"/>
<evidence type="ECO:0000313" key="2">
    <source>
        <dbReference type="EMBL" id="KIH57058.1"/>
    </source>
</evidence>
<proteinExistence type="predicted"/>